<keyword evidence="5" id="KW-1185">Reference proteome</keyword>
<feature type="chain" id="PRO_5047228039" evidence="2">
    <location>
        <begin position="24"/>
        <end position="246"/>
    </location>
</feature>
<dbReference type="InterPro" id="IPR001638">
    <property type="entry name" value="Solute-binding_3/MltF_N"/>
</dbReference>
<dbReference type="Gene3D" id="3.40.190.10">
    <property type="entry name" value="Periplasmic binding protein-like II"/>
    <property type="match status" value="2"/>
</dbReference>
<dbReference type="RefSeq" id="WP_394483432.1">
    <property type="nucleotide sequence ID" value="NZ_JBIGHV010000010.1"/>
</dbReference>
<dbReference type="PANTHER" id="PTHR35936">
    <property type="entry name" value="MEMBRANE-BOUND LYTIC MUREIN TRANSGLYCOSYLASE F"/>
    <property type="match status" value="1"/>
</dbReference>
<sequence>MRDRHLAWLRLALAIALPTWVHASPAEPPTLRIVAPTNQSMPMLRMARDLPVEGLLKDLGELLAQRLGLRPVFVALPSKRAGPAVASGSADLLCYVKPEWLDGKVLWTQFFLPGAGVIAAGPAAQAVSRLSDLRDQALGTVLGYRYPVLDQAFGQPVRRQDAVDAQTNLHRLSLGRVQHAVTDRATLAYYMKAHPQSGLREVMEVERQQLGCALSPQRADLLRPLDQTIVRMQADGSLDTLLNRYR</sequence>
<protein>
    <submittedName>
        <fullName evidence="4">Substrate-binding periplasmic protein</fullName>
    </submittedName>
</protein>
<evidence type="ECO:0000313" key="5">
    <source>
        <dbReference type="Proteomes" id="UP001606210"/>
    </source>
</evidence>
<keyword evidence="1 2" id="KW-0732">Signal</keyword>
<comment type="caution">
    <text evidence="4">The sequence shown here is derived from an EMBL/GenBank/DDBJ whole genome shotgun (WGS) entry which is preliminary data.</text>
</comment>
<name>A0ABW7FAL5_9BURK</name>
<dbReference type="EMBL" id="JBIGHV010000010">
    <property type="protein sequence ID" value="MFG6432931.1"/>
    <property type="molecule type" value="Genomic_DNA"/>
</dbReference>
<feature type="domain" description="Solute-binding protein family 3/N-terminal" evidence="3">
    <location>
        <begin position="37"/>
        <end position="245"/>
    </location>
</feature>
<feature type="signal peptide" evidence="2">
    <location>
        <begin position="1"/>
        <end position="23"/>
    </location>
</feature>
<dbReference type="Proteomes" id="UP001606210">
    <property type="component" value="Unassembled WGS sequence"/>
</dbReference>
<evidence type="ECO:0000256" key="2">
    <source>
        <dbReference type="SAM" id="SignalP"/>
    </source>
</evidence>
<gene>
    <name evidence="4" type="ORF">ACG00Y_23650</name>
</gene>
<dbReference type="SUPFAM" id="SSF53850">
    <property type="entry name" value="Periplasmic binding protein-like II"/>
    <property type="match status" value="1"/>
</dbReference>
<dbReference type="Pfam" id="PF00497">
    <property type="entry name" value="SBP_bac_3"/>
    <property type="match status" value="1"/>
</dbReference>
<dbReference type="PANTHER" id="PTHR35936:SF6">
    <property type="entry name" value="AMINO ACID ABC TRANSPORTER SUBSTRATE-BINDING PAAT FAMILY PROTEIN"/>
    <property type="match status" value="1"/>
</dbReference>
<evidence type="ECO:0000259" key="3">
    <source>
        <dbReference type="Pfam" id="PF00497"/>
    </source>
</evidence>
<organism evidence="4 5">
    <name type="scientific">Pelomonas parva</name>
    <dbReference type="NCBI Taxonomy" id="3299032"/>
    <lineage>
        <taxon>Bacteria</taxon>
        <taxon>Pseudomonadati</taxon>
        <taxon>Pseudomonadota</taxon>
        <taxon>Betaproteobacteria</taxon>
        <taxon>Burkholderiales</taxon>
        <taxon>Sphaerotilaceae</taxon>
        <taxon>Roseateles</taxon>
    </lineage>
</organism>
<evidence type="ECO:0000256" key="1">
    <source>
        <dbReference type="ARBA" id="ARBA00022729"/>
    </source>
</evidence>
<accession>A0ABW7FAL5</accession>
<reference evidence="4 5" key="1">
    <citation type="submission" date="2024-08" db="EMBL/GenBank/DDBJ databases">
        <authorList>
            <person name="Lu H."/>
        </authorList>
    </citation>
    <scope>NUCLEOTIDE SEQUENCE [LARGE SCALE GENOMIC DNA]</scope>
    <source>
        <strain evidence="4 5">LYH14W</strain>
    </source>
</reference>
<evidence type="ECO:0000313" key="4">
    <source>
        <dbReference type="EMBL" id="MFG6432931.1"/>
    </source>
</evidence>
<proteinExistence type="predicted"/>